<feature type="transmembrane region" description="Helical" evidence="1">
    <location>
        <begin position="138"/>
        <end position="157"/>
    </location>
</feature>
<reference evidence="2 3" key="1">
    <citation type="submission" date="2018-10" db="EMBL/GenBank/DDBJ databases">
        <authorList>
            <person name="Criscuolo A."/>
        </authorList>
    </citation>
    <scope>NUCLEOTIDE SEQUENCE [LARGE SCALE GENOMIC DNA]</scope>
    <source>
        <strain evidence="2">DnA1</strain>
    </source>
</reference>
<gene>
    <name evidence="2" type="ORF">PIGHUM_02696</name>
</gene>
<keyword evidence="3" id="KW-1185">Reference proteome</keyword>
<dbReference type="Proteomes" id="UP000277294">
    <property type="component" value="Unassembled WGS sequence"/>
</dbReference>
<evidence type="ECO:0000313" key="2">
    <source>
        <dbReference type="EMBL" id="VCU70620.1"/>
    </source>
</evidence>
<organism evidence="2 3">
    <name type="scientific">Pigmentiphaga humi</name>
    <dbReference type="NCBI Taxonomy" id="2478468"/>
    <lineage>
        <taxon>Bacteria</taxon>
        <taxon>Pseudomonadati</taxon>
        <taxon>Pseudomonadota</taxon>
        <taxon>Betaproteobacteria</taxon>
        <taxon>Burkholderiales</taxon>
        <taxon>Alcaligenaceae</taxon>
        <taxon>Pigmentiphaga</taxon>
    </lineage>
</organism>
<name>A0A3P4B4N5_9BURK</name>
<evidence type="ECO:0000256" key="1">
    <source>
        <dbReference type="SAM" id="Phobius"/>
    </source>
</evidence>
<feature type="transmembrane region" description="Helical" evidence="1">
    <location>
        <begin position="112"/>
        <end position="131"/>
    </location>
</feature>
<dbReference type="EMBL" id="UWPJ01000022">
    <property type="protein sequence ID" value="VCU70620.1"/>
    <property type="molecule type" value="Genomic_DNA"/>
</dbReference>
<keyword evidence="1" id="KW-1133">Transmembrane helix</keyword>
<keyword evidence="1" id="KW-0812">Transmembrane</keyword>
<proteinExistence type="predicted"/>
<dbReference type="AlphaFoldDB" id="A0A3P4B4N5"/>
<feature type="transmembrane region" description="Helical" evidence="1">
    <location>
        <begin position="185"/>
        <end position="203"/>
    </location>
</feature>
<feature type="transmembrane region" description="Helical" evidence="1">
    <location>
        <begin position="57"/>
        <end position="76"/>
    </location>
</feature>
<sequence length="210" mass="23403">MRCQTDSVQPADSPAEWPFHTVYLWDAQTRLAPLLLLVGAFGSWLTVDMLRWQTFHCSLDVALPWLALFHVLWPLFGPRGAAVRAQLGASWNWHSSLAPWSLRMLGPGHQGLAIRALVLLLALGMAFSAMFSRTWHQGLASVLVLAVVLQMLGQLWVHWRAGDALLPALLHGMGPSRLNEALPKHARGMALILTMVIPVCWGWQEVRIEP</sequence>
<keyword evidence="1" id="KW-0472">Membrane</keyword>
<protein>
    <submittedName>
        <fullName evidence="2">Uncharacterized protein</fullName>
    </submittedName>
</protein>
<evidence type="ECO:0000313" key="3">
    <source>
        <dbReference type="Proteomes" id="UP000277294"/>
    </source>
</evidence>
<accession>A0A3P4B4N5</accession>